<evidence type="ECO:0000256" key="5">
    <source>
        <dbReference type="ARBA" id="ARBA00023136"/>
    </source>
</evidence>
<dbReference type="SUPFAM" id="SSF81345">
    <property type="entry name" value="ABC transporter involved in vitamin B12 uptake, BtuC"/>
    <property type="match status" value="1"/>
</dbReference>
<dbReference type="Proteomes" id="UP000317730">
    <property type="component" value="Unassembled WGS sequence"/>
</dbReference>
<dbReference type="GO" id="GO:0055085">
    <property type="term" value="P:transmembrane transport"/>
    <property type="evidence" value="ECO:0007669"/>
    <property type="project" value="InterPro"/>
</dbReference>
<comment type="subcellular location">
    <subcellularLocation>
        <location evidence="6">Cell membrane</location>
        <topology evidence="6">Multi-pass membrane protein</topology>
    </subcellularLocation>
    <subcellularLocation>
        <location evidence="1">Membrane</location>
        <topology evidence="1">Multi-pass membrane protein</topology>
    </subcellularLocation>
</comment>
<name>A0A4Y3TWM1_9PROT</name>
<dbReference type="Pfam" id="PF00950">
    <property type="entry name" value="ABC-3"/>
    <property type="match status" value="1"/>
</dbReference>
<comment type="similarity">
    <text evidence="2 6">Belongs to the ABC-3 integral membrane protein family.</text>
</comment>
<keyword evidence="9" id="KW-1185">Reference proteome</keyword>
<sequence length="273" mass="27595">MLAYEFMRTAFMAAFLVSLVCGPVGWFLVLRGQSFASHALAHVGFAGAAAALLAGLPALAGFGGGAVLGGVAMGLAGQRALGRDVVIGLVLSLALGVGALCLHFLTRSAGAATSLLFGDILGISPATLWGLTGLSLLCLSGLVVLARPLLFASLQPDVAEARGVSLRLLDVLFLSLVALATAECAQITGVLLVFTLMIAPAAASLRLGFGPMTGMAAAAVLALAEAWAGLALSWQTGWPAIFWIAALGCTAFAASSLLSRLCAGRDAVFLRTP</sequence>
<dbReference type="PANTHER" id="PTHR30477:SF13">
    <property type="entry name" value="IRON TRANSPORT SYSTEM MEMBRANE PROTEIN HI_0360-RELATED"/>
    <property type="match status" value="1"/>
</dbReference>
<evidence type="ECO:0000256" key="1">
    <source>
        <dbReference type="ARBA" id="ARBA00004141"/>
    </source>
</evidence>
<keyword evidence="5 7" id="KW-0472">Membrane</keyword>
<feature type="transmembrane region" description="Helical" evidence="7">
    <location>
        <begin position="49"/>
        <end position="73"/>
    </location>
</feature>
<dbReference type="Gene3D" id="1.10.3470.10">
    <property type="entry name" value="ABC transporter involved in vitamin B12 uptake, BtuC"/>
    <property type="match status" value="1"/>
</dbReference>
<feature type="transmembrane region" description="Helical" evidence="7">
    <location>
        <begin position="85"/>
        <end position="106"/>
    </location>
</feature>
<gene>
    <name evidence="8" type="ORF">APE01nite_11970</name>
</gene>
<feature type="transmembrane region" description="Helical" evidence="7">
    <location>
        <begin position="240"/>
        <end position="263"/>
    </location>
</feature>
<reference evidence="8 9" key="1">
    <citation type="submission" date="2019-06" db="EMBL/GenBank/DDBJ databases">
        <title>Whole genome shotgun sequence of Acetobacter peroxydans NBRC 13755.</title>
        <authorList>
            <person name="Hosoyama A."/>
            <person name="Uohara A."/>
            <person name="Ohji S."/>
            <person name="Ichikawa N."/>
        </authorList>
    </citation>
    <scope>NUCLEOTIDE SEQUENCE [LARGE SCALE GENOMIC DNA]</scope>
    <source>
        <strain evidence="8 9">NBRC 13755</strain>
    </source>
</reference>
<evidence type="ECO:0000256" key="2">
    <source>
        <dbReference type="ARBA" id="ARBA00008034"/>
    </source>
</evidence>
<proteinExistence type="inferred from homology"/>
<comment type="caution">
    <text evidence="8">The sequence shown here is derived from an EMBL/GenBank/DDBJ whole genome shotgun (WGS) entry which is preliminary data.</text>
</comment>
<evidence type="ECO:0000256" key="4">
    <source>
        <dbReference type="ARBA" id="ARBA00022989"/>
    </source>
</evidence>
<dbReference type="OrthoDB" id="2375762at2"/>
<evidence type="ECO:0000313" key="9">
    <source>
        <dbReference type="Proteomes" id="UP000317730"/>
    </source>
</evidence>
<organism evidence="8 9">
    <name type="scientific">Acetobacter peroxydans</name>
    <dbReference type="NCBI Taxonomy" id="104098"/>
    <lineage>
        <taxon>Bacteria</taxon>
        <taxon>Pseudomonadati</taxon>
        <taxon>Pseudomonadota</taxon>
        <taxon>Alphaproteobacteria</taxon>
        <taxon>Acetobacterales</taxon>
        <taxon>Acetobacteraceae</taxon>
        <taxon>Acetobacter</taxon>
    </lineage>
</organism>
<feature type="transmembrane region" description="Helical" evidence="7">
    <location>
        <begin position="187"/>
        <end position="209"/>
    </location>
</feature>
<feature type="transmembrane region" description="Helical" evidence="7">
    <location>
        <begin position="126"/>
        <end position="152"/>
    </location>
</feature>
<dbReference type="EMBL" id="BJMV01000005">
    <property type="protein sequence ID" value="GEB85400.1"/>
    <property type="molecule type" value="Genomic_DNA"/>
</dbReference>
<dbReference type="AlphaFoldDB" id="A0A4Y3TWM1"/>
<keyword evidence="3 6" id="KW-0812">Transmembrane</keyword>
<evidence type="ECO:0000256" key="6">
    <source>
        <dbReference type="RuleBase" id="RU003943"/>
    </source>
</evidence>
<keyword evidence="4 7" id="KW-1133">Transmembrane helix</keyword>
<evidence type="ECO:0000256" key="3">
    <source>
        <dbReference type="ARBA" id="ARBA00022692"/>
    </source>
</evidence>
<protein>
    <submittedName>
        <fullName evidence="8">ABC transporter permease</fullName>
    </submittedName>
</protein>
<dbReference type="GO" id="GO:0010043">
    <property type="term" value="P:response to zinc ion"/>
    <property type="evidence" value="ECO:0007669"/>
    <property type="project" value="TreeGrafter"/>
</dbReference>
<feature type="transmembrane region" description="Helical" evidence="7">
    <location>
        <begin position="216"/>
        <end position="234"/>
    </location>
</feature>
<keyword evidence="6" id="KW-0813">Transport</keyword>
<dbReference type="GO" id="GO:0043190">
    <property type="term" value="C:ATP-binding cassette (ABC) transporter complex"/>
    <property type="evidence" value="ECO:0007669"/>
    <property type="project" value="InterPro"/>
</dbReference>
<dbReference type="InterPro" id="IPR001626">
    <property type="entry name" value="ABC_TroCD"/>
</dbReference>
<evidence type="ECO:0000313" key="8">
    <source>
        <dbReference type="EMBL" id="GEB85400.1"/>
    </source>
</evidence>
<dbReference type="RefSeq" id="WP_141375621.1">
    <property type="nucleotide sequence ID" value="NZ_BAPL01000001.1"/>
</dbReference>
<accession>A0A4Y3TWM1</accession>
<feature type="transmembrane region" description="Helical" evidence="7">
    <location>
        <begin position="164"/>
        <end position="181"/>
    </location>
</feature>
<dbReference type="InterPro" id="IPR037294">
    <property type="entry name" value="ABC_BtuC-like"/>
</dbReference>
<dbReference type="PANTHER" id="PTHR30477">
    <property type="entry name" value="ABC-TRANSPORTER METAL-BINDING PROTEIN"/>
    <property type="match status" value="1"/>
</dbReference>
<evidence type="ECO:0000256" key="7">
    <source>
        <dbReference type="SAM" id="Phobius"/>
    </source>
</evidence>